<name>A0A317SCG3_9PEZI</name>
<organism evidence="1 2">
    <name type="scientific">Tuber magnatum</name>
    <name type="common">white Piedmont truffle</name>
    <dbReference type="NCBI Taxonomy" id="42249"/>
    <lineage>
        <taxon>Eukaryota</taxon>
        <taxon>Fungi</taxon>
        <taxon>Dikarya</taxon>
        <taxon>Ascomycota</taxon>
        <taxon>Pezizomycotina</taxon>
        <taxon>Pezizomycetes</taxon>
        <taxon>Pezizales</taxon>
        <taxon>Tuberaceae</taxon>
        <taxon>Tuber</taxon>
    </lineage>
</organism>
<accession>A0A317SCG3</accession>
<keyword evidence="2" id="KW-1185">Reference proteome</keyword>
<dbReference type="Proteomes" id="UP000246991">
    <property type="component" value="Unassembled WGS sequence"/>
</dbReference>
<dbReference type="EMBL" id="PYWC01000115">
    <property type="protein sequence ID" value="PWW72182.1"/>
    <property type="molecule type" value="Genomic_DNA"/>
</dbReference>
<dbReference type="AlphaFoldDB" id="A0A317SCG3"/>
<evidence type="ECO:0000313" key="1">
    <source>
        <dbReference type="EMBL" id="PWW72182.1"/>
    </source>
</evidence>
<evidence type="ECO:0000313" key="2">
    <source>
        <dbReference type="Proteomes" id="UP000246991"/>
    </source>
</evidence>
<protein>
    <submittedName>
        <fullName evidence="1">Uncharacterized protein</fullName>
    </submittedName>
</protein>
<comment type="caution">
    <text evidence="1">The sequence shown here is derived from an EMBL/GenBank/DDBJ whole genome shotgun (WGS) entry which is preliminary data.</text>
</comment>
<gene>
    <name evidence="1" type="ORF">C7212DRAFT_367184</name>
</gene>
<proteinExistence type="predicted"/>
<reference evidence="1 2" key="1">
    <citation type="submission" date="2018-03" db="EMBL/GenBank/DDBJ databases">
        <title>Genomes of Pezizomycetes fungi and the evolution of truffles.</title>
        <authorList>
            <person name="Murat C."/>
            <person name="Payen T."/>
            <person name="Noel B."/>
            <person name="Kuo A."/>
            <person name="Martin F.M."/>
        </authorList>
    </citation>
    <scope>NUCLEOTIDE SEQUENCE [LARGE SCALE GENOMIC DNA]</scope>
    <source>
        <strain evidence="1">091103-1</strain>
    </source>
</reference>
<sequence>MPPVRKPNRWDHELSLGLRPTGHLARGFLGTKKQSLDYLPYQEYSIHTRETLTVSYSWRFWEMRGQVSNTDFVIPINPFGWDPGEGGNRGIDNYEGIPDDVLISHTLNSRFLKQRLRVPADLRDRRDFER</sequence>